<dbReference type="PROSITE" id="PS00070">
    <property type="entry name" value="ALDEHYDE_DEHYDR_CYS"/>
    <property type="match status" value="1"/>
</dbReference>
<dbReference type="FunFam" id="3.40.605.10:FF:000007">
    <property type="entry name" value="NAD/NADP-dependent betaine aldehyde dehydrogenase"/>
    <property type="match status" value="1"/>
</dbReference>
<evidence type="ECO:0000313" key="5">
    <source>
        <dbReference type="Proteomes" id="UP000256679"/>
    </source>
</evidence>
<dbReference type="Pfam" id="PF00171">
    <property type="entry name" value="Aldedh"/>
    <property type="match status" value="1"/>
</dbReference>
<sequence length="496" mass="52964">MLNITFPSVTQVRWSSQNPDDLFDVEDPATGELITKVQGSSEAEVDQAVRAAHDAFLNWKNVPAGERGRLLLAAGRHLEQHAEELAELVSRENGKPKRDALAFDVASLTGSFAYFGSLCGKLSCDHVDLGFVTSSTVREPFGVVAGIIPFNWPPIHTGAKVAPALAAGNTIVLKPGDQAPLTILRIVELINEILPPDIVHVLPGAGPAVGQALTAHPLIRKISFTGAPTTGTAVLKAAAERHVPVLCELGGKNPLVVMPDADLDQAVMDAVDGAFFNKGEACTAASRLLVHEDIHDVFVHRLSEAVQTLRSGEGLVDGTQVGPVVSKAQKEKVQNYIAIGKAEGARIAAQGDLPADDRLAQGHFVPPTLFVDVTKDMRIAQEEIFGPVTCVMKFSTEAEAVDIANSTDFALVAAVYSQSIETCNRMARAIEAGIVFVNNYNRIVLGTPFGGTKSSGYGREHCADTLKEFSYPKAIRVPTGRTPIPEWATVTELFKS</sequence>
<dbReference type="InterPro" id="IPR016160">
    <property type="entry name" value="Ald_DH_CS_CYS"/>
</dbReference>
<accession>A0A3D8PGC9</accession>
<dbReference type="RefSeq" id="WP_115754676.1">
    <property type="nucleotide sequence ID" value="NZ_QFCQ01000010.1"/>
</dbReference>
<comment type="caution">
    <text evidence="4">The sequence shown here is derived from an EMBL/GenBank/DDBJ whole genome shotgun (WGS) entry which is preliminary data.</text>
</comment>
<dbReference type="PANTHER" id="PTHR11699">
    <property type="entry name" value="ALDEHYDE DEHYDROGENASE-RELATED"/>
    <property type="match status" value="1"/>
</dbReference>
<proteinExistence type="inferred from homology"/>
<dbReference type="InterPro" id="IPR016162">
    <property type="entry name" value="Ald_DH_N"/>
</dbReference>
<name>A0A3D8PGC9_9RHOB</name>
<dbReference type="GO" id="GO:0016620">
    <property type="term" value="F:oxidoreductase activity, acting on the aldehyde or oxo group of donors, NAD or NADP as acceptor"/>
    <property type="evidence" value="ECO:0007669"/>
    <property type="project" value="InterPro"/>
</dbReference>
<feature type="domain" description="Aldehyde dehydrogenase" evidence="3">
    <location>
        <begin position="15"/>
        <end position="475"/>
    </location>
</feature>
<dbReference type="Gene3D" id="3.40.309.10">
    <property type="entry name" value="Aldehyde Dehydrogenase, Chain A, domain 2"/>
    <property type="match status" value="1"/>
</dbReference>
<keyword evidence="2" id="KW-0560">Oxidoreductase</keyword>
<dbReference type="InterPro" id="IPR015590">
    <property type="entry name" value="Aldehyde_DH_dom"/>
</dbReference>
<dbReference type="Proteomes" id="UP000256679">
    <property type="component" value="Unassembled WGS sequence"/>
</dbReference>
<evidence type="ECO:0000256" key="1">
    <source>
        <dbReference type="ARBA" id="ARBA00009986"/>
    </source>
</evidence>
<dbReference type="AlphaFoldDB" id="A0A3D8PGC9"/>
<organism evidence="4 5">
    <name type="scientific">Paracoccus thiocyanatus</name>
    <dbReference type="NCBI Taxonomy" id="34006"/>
    <lineage>
        <taxon>Bacteria</taxon>
        <taxon>Pseudomonadati</taxon>
        <taxon>Pseudomonadota</taxon>
        <taxon>Alphaproteobacteria</taxon>
        <taxon>Rhodobacterales</taxon>
        <taxon>Paracoccaceae</taxon>
        <taxon>Paracoccus</taxon>
    </lineage>
</organism>
<evidence type="ECO:0000313" key="4">
    <source>
        <dbReference type="EMBL" id="RDW14298.1"/>
    </source>
</evidence>
<gene>
    <name evidence="4" type="ORF">DIE28_03220</name>
</gene>
<protein>
    <submittedName>
        <fullName evidence="4">Aldehyde dehydrogenase</fullName>
    </submittedName>
</protein>
<dbReference type="InterPro" id="IPR016161">
    <property type="entry name" value="Ald_DH/histidinol_DH"/>
</dbReference>
<evidence type="ECO:0000259" key="3">
    <source>
        <dbReference type="Pfam" id="PF00171"/>
    </source>
</evidence>
<keyword evidence="5" id="KW-1185">Reference proteome</keyword>
<dbReference type="FunFam" id="3.40.309.10:FF:000012">
    <property type="entry name" value="Betaine aldehyde dehydrogenase"/>
    <property type="match status" value="1"/>
</dbReference>
<reference evidence="4 5" key="1">
    <citation type="submission" date="2018-05" db="EMBL/GenBank/DDBJ databases">
        <title>Whole genome sequencing of Paracoccus thiocyanatus SST.</title>
        <authorList>
            <person name="Ghosh W."/>
            <person name="Rameez M.J."/>
            <person name="Roy C."/>
        </authorList>
    </citation>
    <scope>NUCLEOTIDE SEQUENCE [LARGE SCALE GENOMIC DNA]</scope>
    <source>
        <strain evidence="4 5">SST</strain>
    </source>
</reference>
<comment type="similarity">
    <text evidence="1">Belongs to the aldehyde dehydrogenase family.</text>
</comment>
<dbReference type="Gene3D" id="3.40.605.10">
    <property type="entry name" value="Aldehyde Dehydrogenase, Chain A, domain 1"/>
    <property type="match status" value="1"/>
</dbReference>
<dbReference type="InterPro" id="IPR016163">
    <property type="entry name" value="Ald_DH_C"/>
</dbReference>
<evidence type="ECO:0000256" key="2">
    <source>
        <dbReference type="ARBA" id="ARBA00023002"/>
    </source>
</evidence>
<dbReference type="SUPFAM" id="SSF53720">
    <property type="entry name" value="ALDH-like"/>
    <property type="match status" value="1"/>
</dbReference>
<dbReference type="EMBL" id="QFCQ01000010">
    <property type="protein sequence ID" value="RDW14298.1"/>
    <property type="molecule type" value="Genomic_DNA"/>
</dbReference>